<name>A0A1W0WIW7_HYPEX</name>
<reference evidence="3" key="1">
    <citation type="submission" date="2017-01" db="EMBL/GenBank/DDBJ databases">
        <title>Comparative genomics of anhydrobiosis in the tardigrade Hypsibius dujardini.</title>
        <authorList>
            <person name="Yoshida Y."/>
            <person name="Koutsovoulos G."/>
            <person name="Laetsch D."/>
            <person name="Stevens L."/>
            <person name="Kumar S."/>
            <person name="Horikawa D."/>
            <person name="Ishino K."/>
            <person name="Komine S."/>
            <person name="Tomita M."/>
            <person name="Blaxter M."/>
            <person name="Arakawa K."/>
        </authorList>
    </citation>
    <scope>NUCLEOTIDE SEQUENCE [LARGE SCALE GENOMIC DNA]</scope>
    <source>
        <strain evidence="3">Z151</strain>
    </source>
</reference>
<feature type="signal peptide" evidence="1">
    <location>
        <begin position="1"/>
        <end position="27"/>
    </location>
</feature>
<protein>
    <submittedName>
        <fullName evidence="2">Uncharacterized protein</fullName>
    </submittedName>
</protein>
<evidence type="ECO:0000313" key="2">
    <source>
        <dbReference type="EMBL" id="OQV15154.1"/>
    </source>
</evidence>
<evidence type="ECO:0000256" key="1">
    <source>
        <dbReference type="SAM" id="SignalP"/>
    </source>
</evidence>
<organism evidence="2 3">
    <name type="scientific">Hypsibius exemplaris</name>
    <name type="common">Freshwater tardigrade</name>
    <dbReference type="NCBI Taxonomy" id="2072580"/>
    <lineage>
        <taxon>Eukaryota</taxon>
        <taxon>Metazoa</taxon>
        <taxon>Ecdysozoa</taxon>
        <taxon>Tardigrada</taxon>
        <taxon>Eutardigrada</taxon>
        <taxon>Parachela</taxon>
        <taxon>Hypsibioidea</taxon>
        <taxon>Hypsibiidae</taxon>
        <taxon>Hypsibius</taxon>
    </lineage>
</organism>
<accession>A0A1W0WIW7</accession>
<sequence length="219" mass="23319">MTGTAPEVCWLLVLVCLVYGPVKICDAQTYGASTPPLTGEDLFKSLLRPFAQSVVDIRASAAQNRNITVDNSTGFFLATILSIDDNFATLAALLNGVPTTDTPAKCLAVISKIARDMNASILHRNDAILGDATGKPLVGEQLYQQQLQTIGLHFYNVLQAGGANANTPNPGKWLSIVLGWTQDYKNVQAVTANNDVTLACKEAALHIANDSASFLDALN</sequence>
<feature type="chain" id="PRO_5012664224" evidence="1">
    <location>
        <begin position="28"/>
        <end position="219"/>
    </location>
</feature>
<keyword evidence="1" id="KW-0732">Signal</keyword>
<comment type="caution">
    <text evidence="2">The sequence shown here is derived from an EMBL/GenBank/DDBJ whole genome shotgun (WGS) entry which is preliminary data.</text>
</comment>
<proteinExistence type="predicted"/>
<gene>
    <name evidence="2" type="ORF">BV898_10668</name>
</gene>
<dbReference type="OrthoDB" id="10234872at2759"/>
<dbReference type="EMBL" id="MTYJ01000093">
    <property type="protein sequence ID" value="OQV15154.1"/>
    <property type="molecule type" value="Genomic_DNA"/>
</dbReference>
<evidence type="ECO:0000313" key="3">
    <source>
        <dbReference type="Proteomes" id="UP000192578"/>
    </source>
</evidence>
<dbReference type="Proteomes" id="UP000192578">
    <property type="component" value="Unassembled WGS sequence"/>
</dbReference>
<dbReference type="AlphaFoldDB" id="A0A1W0WIW7"/>
<keyword evidence="3" id="KW-1185">Reference proteome</keyword>